<evidence type="ECO:0000256" key="7">
    <source>
        <dbReference type="ARBA" id="ARBA00023157"/>
    </source>
</evidence>
<evidence type="ECO:0000256" key="1">
    <source>
        <dbReference type="ARBA" id="ARBA00003920"/>
    </source>
</evidence>
<dbReference type="Proteomes" id="UP000694620">
    <property type="component" value="Chromosome 2"/>
</dbReference>
<evidence type="ECO:0000256" key="3">
    <source>
        <dbReference type="ARBA" id="ARBA00006552"/>
    </source>
</evidence>
<dbReference type="GO" id="GO:0010817">
    <property type="term" value="P:regulation of hormone levels"/>
    <property type="evidence" value="ECO:0007669"/>
    <property type="project" value="UniProtKB-ARBA"/>
</dbReference>
<comment type="subcellular location">
    <subcellularLocation>
        <location evidence="2 9">Secreted</location>
    </subcellularLocation>
</comment>
<dbReference type="PROSITE" id="PS51257">
    <property type="entry name" value="PROKAR_LIPOPROTEIN"/>
    <property type="match status" value="1"/>
</dbReference>
<keyword evidence="7" id="KW-1015">Disulfide bond</keyword>
<keyword evidence="10" id="KW-0732">Signal</keyword>
<dbReference type="GO" id="GO:0007186">
    <property type="term" value="P:G protein-coupled receptor signaling pathway"/>
    <property type="evidence" value="ECO:0007669"/>
    <property type="project" value="TreeGrafter"/>
</dbReference>
<evidence type="ECO:0000256" key="5">
    <source>
        <dbReference type="ARBA" id="ARBA00022525"/>
    </source>
</evidence>
<gene>
    <name evidence="12" type="primary">FSHB</name>
</gene>
<dbReference type="SMART" id="SM00068">
    <property type="entry name" value="GHB"/>
    <property type="match status" value="1"/>
</dbReference>
<name>A0A8C4TFW6_ERPCA</name>
<evidence type="ECO:0000259" key="11">
    <source>
        <dbReference type="Pfam" id="PF00007"/>
    </source>
</evidence>
<keyword evidence="5" id="KW-0964">Secreted</keyword>
<feature type="domain" description="Glycoprotein hormone subunit beta" evidence="11">
    <location>
        <begin position="29"/>
        <end position="126"/>
    </location>
</feature>
<evidence type="ECO:0000256" key="10">
    <source>
        <dbReference type="SAM" id="SignalP"/>
    </source>
</evidence>
<protein>
    <submittedName>
        <fullName evidence="12">Follicle stimulating hormone subunit beta</fullName>
    </submittedName>
</protein>
<dbReference type="InterPro" id="IPR018245">
    <property type="entry name" value="Gonadotropin_bsu_CS"/>
</dbReference>
<evidence type="ECO:0000313" key="13">
    <source>
        <dbReference type="Proteomes" id="UP000694620"/>
    </source>
</evidence>
<dbReference type="Pfam" id="PF00007">
    <property type="entry name" value="Cys_knot"/>
    <property type="match status" value="1"/>
</dbReference>
<dbReference type="CDD" id="cd00069">
    <property type="entry name" value="GHB_like"/>
    <property type="match status" value="1"/>
</dbReference>
<dbReference type="PANTHER" id="PTHR11515:SF11">
    <property type="entry name" value="LUTROPIN SUBUNIT BETA"/>
    <property type="match status" value="1"/>
</dbReference>
<dbReference type="GO" id="GO:0005615">
    <property type="term" value="C:extracellular space"/>
    <property type="evidence" value="ECO:0007669"/>
    <property type="project" value="TreeGrafter"/>
</dbReference>
<comment type="similarity">
    <text evidence="3 9">Belongs to the glycoprotein hormones subunit beta family.</text>
</comment>
<evidence type="ECO:0000313" key="12">
    <source>
        <dbReference type="Ensembl" id="ENSECRP00000031828.1"/>
    </source>
</evidence>
<dbReference type="AlphaFoldDB" id="A0A8C4TFW6"/>
<dbReference type="InterPro" id="IPR001545">
    <property type="entry name" value="Gonadotropin_bsu"/>
</dbReference>
<evidence type="ECO:0000256" key="6">
    <source>
        <dbReference type="ARBA" id="ARBA00022702"/>
    </source>
</evidence>
<proteinExistence type="inferred from homology"/>
<keyword evidence="6 9" id="KW-0372">Hormone</keyword>
<dbReference type="PROSITE" id="PS00689">
    <property type="entry name" value="GLYCO_HORMONE_BETA_2"/>
    <property type="match status" value="1"/>
</dbReference>
<keyword evidence="13" id="KW-1185">Reference proteome</keyword>
<organism evidence="12 13">
    <name type="scientific">Erpetoichthys calabaricus</name>
    <name type="common">Rope fish</name>
    <name type="synonym">Calamoichthys calabaricus</name>
    <dbReference type="NCBI Taxonomy" id="27687"/>
    <lineage>
        <taxon>Eukaryota</taxon>
        <taxon>Metazoa</taxon>
        <taxon>Chordata</taxon>
        <taxon>Craniata</taxon>
        <taxon>Vertebrata</taxon>
        <taxon>Euteleostomi</taxon>
        <taxon>Actinopterygii</taxon>
        <taxon>Polypteriformes</taxon>
        <taxon>Polypteridae</taxon>
        <taxon>Erpetoichthys</taxon>
    </lineage>
</organism>
<dbReference type="Gene3D" id="2.10.90.10">
    <property type="entry name" value="Cystine-knot cytokines"/>
    <property type="match status" value="1"/>
</dbReference>
<keyword evidence="8" id="KW-0325">Glycoprotein</keyword>
<feature type="signal peptide" evidence="10">
    <location>
        <begin position="1"/>
        <end position="30"/>
    </location>
</feature>
<comment type="function">
    <text evidence="1">Involved in gametogenesis and steroidogenesis.</text>
</comment>
<evidence type="ECO:0000256" key="2">
    <source>
        <dbReference type="ARBA" id="ARBA00004613"/>
    </source>
</evidence>
<dbReference type="SUPFAM" id="SSF57501">
    <property type="entry name" value="Cystine-knot cytokines"/>
    <property type="match status" value="1"/>
</dbReference>
<dbReference type="GO" id="GO:0005179">
    <property type="term" value="F:hormone activity"/>
    <property type="evidence" value="ECO:0007669"/>
    <property type="project" value="UniProtKB-KW"/>
</dbReference>
<reference evidence="12" key="1">
    <citation type="submission" date="2021-06" db="EMBL/GenBank/DDBJ databases">
        <authorList>
            <consortium name="Wellcome Sanger Institute Data Sharing"/>
        </authorList>
    </citation>
    <scope>NUCLEOTIDE SEQUENCE [LARGE SCALE GENOMIC DNA]</scope>
</reference>
<sequence length="135" mass="14567">MLSNHQRVEMCPALFLLILLSCTICHYGHSCSLENITIALDKDSCGNCLTINTTACAGFCFTQDPVYKSSLAPFSQQTCTIKEVTYETIQLPNCTGHGDTVYTFPVALSCECGLCHTDSTDCGSPTFGSTDCPTK</sequence>
<dbReference type="GO" id="GO:0030728">
    <property type="term" value="P:ovulation"/>
    <property type="evidence" value="ECO:0007669"/>
    <property type="project" value="TreeGrafter"/>
</dbReference>
<dbReference type="InterPro" id="IPR006208">
    <property type="entry name" value="Glyco_hormone_CN"/>
</dbReference>
<accession>A0A8C4TFW6</accession>
<dbReference type="InterPro" id="IPR029034">
    <property type="entry name" value="Cystine-knot_cytokine"/>
</dbReference>
<comment type="subunit">
    <text evidence="4">Heterodimer of an alpha and a beta chain.</text>
</comment>
<evidence type="ECO:0000256" key="9">
    <source>
        <dbReference type="RuleBase" id="RU004069"/>
    </source>
</evidence>
<dbReference type="GeneTree" id="ENSGT00940000160051"/>
<dbReference type="GO" id="GO:0005737">
    <property type="term" value="C:cytoplasm"/>
    <property type="evidence" value="ECO:0007669"/>
    <property type="project" value="TreeGrafter"/>
</dbReference>
<evidence type="ECO:0000256" key="8">
    <source>
        <dbReference type="ARBA" id="ARBA00023180"/>
    </source>
</evidence>
<reference evidence="12" key="2">
    <citation type="submission" date="2025-08" db="UniProtKB">
        <authorList>
            <consortium name="Ensembl"/>
        </authorList>
    </citation>
    <scope>IDENTIFICATION</scope>
</reference>
<reference evidence="12" key="3">
    <citation type="submission" date="2025-09" db="UniProtKB">
        <authorList>
            <consortium name="Ensembl"/>
        </authorList>
    </citation>
    <scope>IDENTIFICATION</scope>
</reference>
<evidence type="ECO:0000256" key="4">
    <source>
        <dbReference type="ARBA" id="ARBA00011870"/>
    </source>
</evidence>
<dbReference type="PROSITE" id="PS00261">
    <property type="entry name" value="GLYCO_HORMONE_BETA_1"/>
    <property type="match status" value="1"/>
</dbReference>
<dbReference type="PANTHER" id="PTHR11515">
    <property type="entry name" value="GLYCOPROTEIN HORMONE BETA CHAIN"/>
    <property type="match status" value="1"/>
</dbReference>
<feature type="chain" id="PRO_5047398420" evidence="10">
    <location>
        <begin position="31"/>
        <end position="135"/>
    </location>
</feature>
<dbReference type="Ensembl" id="ENSECRT00000032509.1">
    <property type="protein sequence ID" value="ENSECRP00000031828.1"/>
    <property type="gene ID" value="ENSECRG00000021502.1"/>
</dbReference>